<sequence>MVFYQIYILYSIENKQIIKAALKENRTIIIYKIQQEVQMTNCIETILFFLSTLIYLFKKYKEVARKNSIKARTKLAINTFYCKIPSIQQKIDPSYENKNIYELKILNKTKNMLHLFIIIQVQQNQLKILCGQLLYKYKDLNKMVKKQQNQHDNECIAIKMIPNYSIIMYTVLFIFLNLQTYKNQSINTLSFSFNQLIKYIKVLQNNCNNYY</sequence>
<keyword evidence="2" id="KW-1185">Reference proteome</keyword>
<dbReference type="RefSeq" id="XP_012654158.1">
    <property type="nucleotide sequence ID" value="XM_012798704.1"/>
</dbReference>
<dbReference type="Proteomes" id="UP000009168">
    <property type="component" value="Unassembled WGS sequence"/>
</dbReference>
<evidence type="ECO:0000313" key="1">
    <source>
        <dbReference type="EMBL" id="EWS73309.1"/>
    </source>
</evidence>
<gene>
    <name evidence="1" type="ORF">TTHERM_000470979</name>
</gene>
<protein>
    <submittedName>
        <fullName evidence="1">Uncharacterized protein</fullName>
    </submittedName>
</protein>
<dbReference type="EMBL" id="GG662622">
    <property type="protein sequence ID" value="EWS73309.1"/>
    <property type="molecule type" value="Genomic_DNA"/>
</dbReference>
<evidence type="ECO:0000313" key="2">
    <source>
        <dbReference type="Proteomes" id="UP000009168"/>
    </source>
</evidence>
<reference evidence="2" key="1">
    <citation type="journal article" date="2006" name="PLoS Biol.">
        <title>Macronuclear genome sequence of the ciliate Tetrahymena thermophila, a model eukaryote.</title>
        <authorList>
            <person name="Eisen J.A."/>
            <person name="Coyne R.S."/>
            <person name="Wu M."/>
            <person name="Wu D."/>
            <person name="Thiagarajan M."/>
            <person name="Wortman J.R."/>
            <person name="Badger J.H."/>
            <person name="Ren Q."/>
            <person name="Amedeo P."/>
            <person name="Jones K.M."/>
            <person name="Tallon L.J."/>
            <person name="Delcher A.L."/>
            <person name="Salzberg S.L."/>
            <person name="Silva J.C."/>
            <person name="Haas B.J."/>
            <person name="Majoros W.H."/>
            <person name="Farzad M."/>
            <person name="Carlton J.M."/>
            <person name="Smith R.K. Jr."/>
            <person name="Garg J."/>
            <person name="Pearlman R.E."/>
            <person name="Karrer K.M."/>
            <person name="Sun L."/>
            <person name="Manning G."/>
            <person name="Elde N.C."/>
            <person name="Turkewitz A.P."/>
            <person name="Asai D.J."/>
            <person name="Wilkes D.E."/>
            <person name="Wang Y."/>
            <person name="Cai H."/>
            <person name="Collins K."/>
            <person name="Stewart B.A."/>
            <person name="Lee S.R."/>
            <person name="Wilamowska K."/>
            <person name="Weinberg Z."/>
            <person name="Ruzzo W.L."/>
            <person name="Wloga D."/>
            <person name="Gaertig J."/>
            <person name="Frankel J."/>
            <person name="Tsao C.-C."/>
            <person name="Gorovsky M.A."/>
            <person name="Keeling P.J."/>
            <person name="Waller R.F."/>
            <person name="Patron N.J."/>
            <person name="Cherry J.M."/>
            <person name="Stover N.A."/>
            <person name="Krieger C.J."/>
            <person name="del Toro C."/>
            <person name="Ryder H.F."/>
            <person name="Williamson S.C."/>
            <person name="Barbeau R.A."/>
            <person name="Hamilton E.P."/>
            <person name="Orias E."/>
        </authorList>
    </citation>
    <scope>NUCLEOTIDE SEQUENCE [LARGE SCALE GENOMIC DNA]</scope>
    <source>
        <strain evidence="2">SB210</strain>
    </source>
</reference>
<name>W7XII5_TETTS</name>
<dbReference type="KEGG" id="tet:TTHERM_000470979"/>
<dbReference type="AlphaFoldDB" id="W7XII5"/>
<accession>W7XII5</accession>
<dbReference type="InParanoid" id="W7XII5"/>
<organism evidence="1 2">
    <name type="scientific">Tetrahymena thermophila (strain SB210)</name>
    <dbReference type="NCBI Taxonomy" id="312017"/>
    <lineage>
        <taxon>Eukaryota</taxon>
        <taxon>Sar</taxon>
        <taxon>Alveolata</taxon>
        <taxon>Ciliophora</taxon>
        <taxon>Intramacronucleata</taxon>
        <taxon>Oligohymenophorea</taxon>
        <taxon>Hymenostomatida</taxon>
        <taxon>Tetrahymenina</taxon>
        <taxon>Tetrahymenidae</taxon>
        <taxon>Tetrahymena</taxon>
    </lineage>
</organism>
<proteinExistence type="predicted"/>
<dbReference type="GeneID" id="24439150"/>